<gene>
    <name evidence="1" type="ORF">RPERSI_LOCUS3943</name>
</gene>
<sequence length="45" mass="5341">KLLSKMDLDINNNSFEDEVDFIDQINYMNKMGYKDVIDLENNDPE</sequence>
<keyword evidence="2" id="KW-1185">Reference proteome</keyword>
<accession>A0ACA9LTV7</accession>
<evidence type="ECO:0000313" key="1">
    <source>
        <dbReference type="EMBL" id="CAG8550647.1"/>
    </source>
</evidence>
<evidence type="ECO:0000313" key="2">
    <source>
        <dbReference type="Proteomes" id="UP000789920"/>
    </source>
</evidence>
<name>A0ACA9LTV7_9GLOM</name>
<comment type="caution">
    <text evidence="1">The sequence shown here is derived from an EMBL/GenBank/DDBJ whole genome shotgun (WGS) entry which is preliminary data.</text>
</comment>
<organism evidence="1 2">
    <name type="scientific">Racocetra persica</name>
    <dbReference type="NCBI Taxonomy" id="160502"/>
    <lineage>
        <taxon>Eukaryota</taxon>
        <taxon>Fungi</taxon>
        <taxon>Fungi incertae sedis</taxon>
        <taxon>Mucoromycota</taxon>
        <taxon>Glomeromycotina</taxon>
        <taxon>Glomeromycetes</taxon>
        <taxon>Diversisporales</taxon>
        <taxon>Gigasporaceae</taxon>
        <taxon>Racocetra</taxon>
    </lineage>
</organism>
<dbReference type="EMBL" id="CAJVQC010005198">
    <property type="protein sequence ID" value="CAG8550647.1"/>
    <property type="molecule type" value="Genomic_DNA"/>
</dbReference>
<protein>
    <submittedName>
        <fullName evidence="1">7206_t:CDS:1</fullName>
    </submittedName>
</protein>
<feature type="non-terminal residue" evidence="1">
    <location>
        <position position="1"/>
    </location>
</feature>
<dbReference type="Proteomes" id="UP000789920">
    <property type="component" value="Unassembled WGS sequence"/>
</dbReference>
<reference evidence="1" key="1">
    <citation type="submission" date="2021-06" db="EMBL/GenBank/DDBJ databases">
        <authorList>
            <person name="Kallberg Y."/>
            <person name="Tangrot J."/>
            <person name="Rosling A."/>
        </authorList>
    </citation>
    <scope>NUCLEOTIDE SEQUENCE</scope>
    <source>
        <strain evidence="1">MA461A</strain>
    </source>
</reference>
<proteinExistence type="predicted"/>